<evidence type="ECO:0000313" key="2">
    <source>
        <dbReference type="EMBL" id="QHT96137.1"/>
    </source>
</evidence>
<dbReference type="AlphaFoldDB" id="A0A6C0IWC4"/>
<name>A0A6C0IWC4_9ZZZZ</name>
<protein>
    <submittedName>
        <fullName evidence="2">Uncharacterized protein</fullName>
    </submittedName>
</protein>
<proteinExistence type="predicted"/>
<evidence type="ECO:0000256" key="1">
    <source>
        <dbReference type="SAM" id="MobiDB-lite"/>
    </source>
</evidence>
<reference evidence="2" key="1">
    <citation type="journal article" date="2020" name="Nature">
        <title>Giant virus diversity and host interactions through global metagenomics.</title>
        <authorList>
            <person name="Schulz F."/>
            <person name="Roux S."/>
            <person name="Paez-Espino D."/>
            <person name="Jungbluth S."/>
            <person name="Walsh D.A."/>
            <person name="Denef V.J."/>
            <person name="McMahon K.D."/>
            <person name="Konstantinidis K.T."/>
            <person name="Eloe-Fadrosh E.A."/>
            <person name="Kyrpides N.C."/>
            <person name="Woyke T."/>
        </authorList>
    </citation>
    <scope>NUCLEOTIDE SEQUENCE</scope>
    <source>
        <strain evidence="2">GVMAG-M-3300024302-11</strain>
    </source>
</reference>
<organism evidence="2">
    <name type="scientific">viral metagenome</name>
    <dbReference type="NCBI Taxonomy" id="1070528"/>
    <lineage>
        <taxon>unclassified sequences</taxon>
        <taxon>metagenomes</taxon>
        <taxon>organismal metagenomes</taxon>
    </lineage>
</organism>
<sequence>MGRQRNNSNNKRVAHTQHDNRYNRGNKVTMIKCPTCSANSTLKEFSNQTEVWAKCSRCDSSGYNARISNNHLIEAIDIVSTIIDARD</sequence>
<accession>A0A6C0IWC4</accession>
<feature type="compositionally biased region" description="Polar residues" evidence="1">
    <location>
        <begin position="1"/>
        <end position="11"/>
    </location>
</feature>
<feature type="region of interest" description="Disordered" evidence="1">
    <location>
        <begin position="1"/>
        <end position="24"/>
    </location>
</feature>
<dbReference type="EMBL" id="MN740254">
    <property type="protein sequence ID" value="QHT96137.1"/>
    <property type="molecule type" value="Genomic_DNA"/>
</dbReference>